<keyword evidence="3" id="KW-1185">Reference proteome</keyword>
<protein>
    <submittedName>
        <fullName evidence="2">Uncharacterized protein</fullName>
    </submittedName>
</protein>
<reference evidence="2 3" key="1">
    <citation type="submission" date="2018-05" db="EMBL/GenBank/DDBJ databases">
        <title>Genomic Encyclopedia of Type Strains, Phase IV (KMG-IV): sequencing the most valuable type-strain genomes for metagenomic binning, comparative biology and taxonomic classification.</title>
        <authorList>
            <person name="Goeker M."/>
        </authorList>
    </citation>
    <scope>NUCLEOTIDE SEQUENCE [LARGE SCALE GENOMIC DNA]</scope>
    <source>
        <strain evidence="2 3">DSM 44704</strain>
    </source>
</reference>
<dbReference type="RefSeq" id="WP_146251383.1">
    <property type="nucleotide sequence ID" value="NZ_QJKF01000023.1"/>
</dbReference>
<feature type="compositionally biased region" description="Basic residues" evidence="1">
    <location>
        <begin position="79"/>
        <end position="88"/>
    </location>
</feature>
<evidence type="ECO:0000313" key="3">
    <source>
        <dbReference type="Proteomes" id="UP000247569"/>
    </source>
</evidence>
<name>A0A318JN24_9NOCA</name>
<organism evidence="2 3">
    <name type="scientific">Nocardia tenerifensis</name>
    <dbReference type="NCBI Taxonomy" id="228006"/>
    <lineage>
        <taxon>Bacteria</taxon>
        <taxon>Bacillati</taxon>
        <taxon>Actinomycetota</taxon>
        <taxon>Actinomycetes</taxon>
        <taxon>Mycobacteriales</taxon>
        <taxon>Nocardiaceae</taxon>
        <taxon>Nocardia</taxon>
    </lineage>
</organism>
<sequence length="88" mass="10042">MGWLGRLAEVLGVKVGVADVPDDRLPQVVQAAERYAIEAEERWRALPLDFKLWDEEIEGRVRGRHPRLVSDSSPSVARVRARRRRGRG</sequence>
<comment type="caution">
    <text evidence="2">The sequence shown here is derived from an EMBL/GenBank/DDBJ whole genome shotgun (WGS) entry which is preliminary data.</text>
</comment>
<gene>
    <name evidence="2" type="ORF">DFR70_12319</name>
</gene>
<proteinExistence type="predicted"/>
<dbReference type="AlphaFoldDB" id="A0A318JN24"/>
<accession>A0A318JN24</accession>
<dbReference type="Proteomes" id="UP000247569">
    <property type="component" value="Unassembled WGS sequence"/>
</dbReference>
<evidence type="ECO:0000313" key="2">
    <source>
        <dbReference type="EMBL" id="PXX54725.1"/>
    </source>
</evidence>
<feature type="region of interest" description="Disordered" evidence="1">
    <location>
        <begin position="67"/>
        <end position="88"/>
    </location>
</feature>
<dbReference type="EMBL" id="QJKF01000023">
    <property type="protein sequence ID" value="PXX54725.1"/>
    <property type="molecule type" value="Genomic_DNA"/>
</dbReference>
<evidence type="ECO:0000256" key="1">
    <source>
        <dbReference type="SAM" id="MobiDB-lite"/>
    </source>
</evidence>